<organism evidence="1 2">
    <name type="scientific">Daphnia galeata</name>
    <dbReference type="NCBI Taxonomy" id="27404"/>
    <lineage>
        <taxon>Eukaryota</taxon>
        <taxon>Metazoa</taxon>
        <taxon>Ecdysozoa</taxon>
        <taxon>Arthropoda</taxon>
        <taxon>Crustacea</taxon>
        <taxon>Branchiopoda</taxon>
        <taxon>Diplostraca</taxon>
        <taxon>Cladocera</taxon>
        <taxon>Anomopoda</taxon>
        <taxon>Daphniidae</taxon>
        <taxon>Daphnia</taxon>
    </lineage>
</organism>
<comment type="caution">
    <text evidence="1">The sequence shown here is derived from an EMBL/GenBank/DDBJ whole genome shotgun (WGS) entry which is preliminary data.</text>
</comment>
<accession>A0A8J2RUE2</accession>
<dbReference type="EMBL" id="CAKKLH010000308">
    <property type="protein sequence ID" value="CAH0110920.1"/>
    <property type="molecule type" value="Genomic_DNA"/>
</dbReference>
<dbReference type="AlphaFoldDB" id="A0A8J2RUE2"/>
<protein>
    <submittedName>
        <fullName evidence="1">Uncharacterized protein</fullName>
    </submittedName>
</protein>
<keyword evidence="2" id="KW-1185">Reference proteome</keyword>
<reference evidence="1" key="1">
    <citation type="submission" date="2021-11" db="EMBL/GenBank/DDBJ databases">
        <authorList>
            <person name="Schell T."/>
        </authorList>
    </citation>
    <scope>NUCLEOTIDE SEQUENCE</scope>
    <source>
        <strain evidence="1">M5</strain>
    </source>
</reference>
<evidence type="ECO:0000313" key="2">
    <source>
        <dbReference type="Proteomes" id="UP000789390"/>
    </source>
</evidence>
<gene>
    <name evidence="1" type="ORF">DGAL_LOCUS14528</name>
</gene>
<evidence type="ECO:0000313" key="1">
    <source>
        <dbReference type="EMBL" id="CAH0110920.1"/>
    </source>
</evidence>
<sequence>MVYQSPGSYMGPCFSGDVVQAVTGVPIVMHQSVPSYVPPHSVQVTAANTTQMYPMVTFCSISRLSTNGLFLTETPNEDIPAIHPTVVLSPQTSLVQPEIVDEPKMEASHTLEKTESLPTIETAPIVEDKSALADPSEAKSWASLFKKDAPVVCCIS</sequence>
<proteinExistence type="predicted"/>
<dbReference type="OrthoDB" id="429671at2759"/>
<dbReference type="Proteomes" id="UP000789390">
    <property type="component" value="Unassembled WGS sequence"/>
</dbReference>
<name>A0A8J2RUE2_9CRUS</name>